<dbReference type="PANTHER" id="PTHR47338">
    <property type="entry name" value="ZN(II)2CYS6 TRANSCRIPTION FACTOR (EUROFUNG)-RELATED"/>
    <property type="match status" value="1"/>
</dbReference>
<dbReference type="SMART" id="SM00066">
    <property type="entry name" value="GAL4"/>
    <property type="match status" value="1"/>
</dbReference>
<evidence type="ECO:0000256" key="4">
    <source>
        <dbReference type="ARBA" id="ARBA00023163"/>
    </source>
</evidence>
<dbReference type="InterPro" id="IPR050815">
    <property type="entry name" value="TF_fung"/>
</dbReference>
<dbReference type="GO" id="GO:0005634">
    <property type="term" value="C:nucleus"/>
    <property type="evidence" value="ECO:0007669"/>
    <property type="project" value="UniProtKB-SubCell"/>
</dbReference>
<keyword evidence="5" id="KW-0539">Nucleus</keyword>
<comment type="subcellular location">
    <subcellularLocation>
        <location evidence="1">Nucleus</location>
    </subcellularLocation>
</comment>
<evidence type="ECO:0000259" key="7">
    <source>
        <dbReference type="PROSITE" id="PS50048"/>
    </source>
</evidence>
<feature type="region of interest" description="Disordered" evidence="6">
    <location>
        <begin position="69"/>
        <end position="113"/>
    </location>
</feature>
<feature type="region of interest" description="Disordered" evidence="6">
    <location>
        <begin position="665"/>
        <end position="695"/>
    </location>
</feature>
<dbReference type="AlphaFoldDB" id="A0A284RNV8"/>
<dbReference type="GO" id="GO:0008270">
    <property type="term" value="F:zinc ion binding"/>
    <property type="evidence" value="ECO:0007669"/>
    <property type="project" value="InterPro"/>
</dbReference>
<dbReference type="GO" id="GO:0003677">
    <property type="term" value="F:DNA binding"/>
    <property type="evidence" value="ECO:0007669"/>
    <property type="project" value="InterPro"/>
</dbReference>
<keyword evidence="4" id="KW-0804">Transcription</keyword>
<keyword evidence="9" id="KW-1185">Reference proteome</keyword>
<feature type="compositionally biased region" description="Basic and acidic residues" evidence="6">
    <location>
        <begin position="87"/>
        <end position="101"/>
    </location>
</feature>
<dbReference type="GO" id="GO:0000981">
    <property type="term" value="F:DNA-binding transcription factor activity, RNA polymerase II-specific"/>
    <property type="evidence" value="ECO:0007669"/>
    <property type="project" value="InterPro"/>
</dbReference>
<proteinExistence type="predicted"/>
<evidence type="ECO:0000256" key="3">
    <source>
        <dbReference type="ARBA" id="ARBA00023015"/>
    </source>
</evidence>
<dbReference type="PROSITE" id="PS00463">
    <property type="entry name" value="ZN2_CY6_FUNGAL_1"/>
    <property type="match status" value="1"/>
</dbReference>
<evidence type="ECO:0000256" key="5">
    <source>
        <dbReference type="ARBA" id="ARBA00023242"/>
    </source>
</evidence>
<dbReference type="InterPro" id="IPR007219">
    <property type="entry name" value="XnlR_reg_dom"/>
</dbReference>
<keyword evidence="2" id="KW-0479">Metal-binding</keyword>
<dbReference type="InterPro" id="IPR001138">
    <property type="entry name" value="Zn2Cys6_DnaBD"/>
</dbReference>
<dbReference type="GO" id="GO:0006351">
    <property type="term" value="P:DNA-templated transcription"/>
    <property type="evidence" value="ECO:0007669"/>
    <property type="project" value="InterPro"/>
</dbReference>
<dbReference type="Pfam" id="PF04082">
    <property type="entry name" value="Fungal_trans"/>
    <property type="match status" value="1"/>
</dbReference>
<name>A0A284RNV8_ARMOS</name>
<dbReference type="PANTHER" id="PTHR47338:SF5">
    <property type="entry name" value="ZN(II)2CYS6 TRANSCRIPTION FACTOR (EUROFUNG)"/>
    <property type="match status" value="1"/>
</dbReference>
<dbReference type="STRING" id="47428.A0A284RNV8"/>
<dbReference type="OMA" id="YFGWHAR"/>
<dbReference type="Proteomes" id="UP000219338">
    <property type="component" value="Unassembled WGS sequence"/>
</dbReference>
<reference evidence="9" key="1">
    <citation type="journal article" date="2017" name="Nat. Ecol. Evol.">
        <title>Genome expansion and lineage-specific genetic innovations in the forest pathogenic fungi Armillaria.</title>
        <authorList>
            <person name="Sipos G."/>
            <person name="Prasanna A.N."/>
            <person name="Walter M.C."/>
            <person name="O'Connor E."/>
            <person name="Balint B."/>
            <person name="Krizsan K."/>
            <person name="Kiss B."/>
            <person name="Hess J."/>
            <person name="Varga T."/>
            <person name="Slot J."/>
            <person name="Riley R."/>
            <person name="Boka B."/>
            <person name="Rigling D."/>
            <person name="Barry K."/>
            <person name="Lee J."/>
            <person name="Mihaltcheva S."/>
            <person name="LaButti K."/>
            <person name="Lipzen A."/>
            <person name="Waldron R."/>
            <person name="Moloney N.M."/>
            <person name="Sperisen C."/>
            <person name="Kredics L."/>
            <person name="Vagvoelgyi C."/>
            <person name="Patrignani A."/>
            <person name="Fitzpatrick D."/>
            <person name="Nagy I."/>
            <person name="Doyle S."/>
            <person name="Anderson J.B."/>
            <person name="Grigoriev I.V."/>
            <person name="Gueldener U."/>
            <person name="Muensterkoetter M."/>
            <person name="Nagy L.G."/>
        </authorList>
    </citation>
    <scope>NUCLEOTIDE SEQUENCE [LARGE SCALE GENOMIC DNA]</scope>
    <source>
        <strain evidence="9">C18/9</strain>
    </source>
</reference>
<evidence type="ECO:0000256" key="2">
    <source>
        <dbReference type="ARBA" id="ARBA00022723"/>
    </source>
</evidence>
<dbReference type="CDD" id="cd12148">
    <property type="entry name" value="fungal_TF_MHR"/>
    <property type="match status" value="1"/>
</dbReference>
<dbReference type="SUPFAM" id="SSF57701">
    <property type="entry name" value="Zn2/Cys6 DNA-binding domain"/>
    <property type="match status" value="1"/>
</dbReference>
<evidence type="ECO:0000256" key="1">
    <source>
        <dbReference type="ARBA" id="ARBA00004123"/>
    </source>
</evidence>
<keyword evidence="3" id="KW-0805">Transcription regulation</keyword>
<dbReference type="InterPro" id="IPR036864">
    <property type="entry name" value="Zn2-C6_fun-type_DNA-bd_sf"/>
</dbReference>
<protein>
    <recommendedName>
        <fullName evidence="7">Zn(2)-C6 fungal-type domain-containing protein</fullName>
    </recommendedName>
</protein>
<feature type="domain" description="Zn(2)-C6 fungal-type" evidence="7">
    <location>
        <begin position="30"/>
        <end position="64"/>
    </location>
</feature>
<dbReference type="SMART" id="SM00906">
    <property type="entry name" value="Fungal_trans"/>
    <property type="match status" value="1"/>
</dbReference>
<dbReference type="OrthoDB" id="2399539at2759"/>
<organism evidence="8 9">
    <name type="scientific">Armillaria ostoyae</name>
    <name type="common">Armillaria root rot fungus</name>
    <dbReference type="NCBI Taxonomy" id="47428"/>
    <lineage>
        <taxon>Eukaryota</taxon>
        <taxon>Fungi</taxon>
        <taxon>Dikarya</taxon>
        <taxon>Basidiomycota</taxon>
        <taxon>Agaricomycotina</taxon>
        <taxon>Agaricomycetes</taxon>
        <taxon>Agaricomycetidae</taxon>
        <taxon>Agaricales</taxon>
        <taxon>Marasmiineae</taxon>
        <taxon>Physalacriaceae</taxon>
        <taxon>Armillaria</taxon>
    </lineage>
</organism>
<feature type="region of interest" description="Disordered" evidence="6">
    <location>
        <begin position="616"/>
        <end position="641"/>
    </location>
</feature>
<evidence type="ECO:0000313" key="9">
    <source>
        <dbReference type="Proteomes" id="UP000219338"/>
    </source>
</evidence>
<feature type="region of interest" description="Disordered" evidence="6">
    <location>
        <begin position="1"/>
        <end position="22"/>
    </location>
</feature>
<dbReference type="EMBL" id="FUEG01000012">
    <property type="protein sequence ID" value="SJL10428.1"/>
    <property type="molecule type" value="Genomic_DNA"/>
</dbReference>
<sequence>MLEPDSTTASTSLGEEILVPPPKQKRSSVACRRCRRLRAKCVKDEEKGRCRGCIEAGVPNECQFLPRGMSAIDRAPRPPQNRKRQTRPKDLDGGHRADGYDGAKAGPLTPQSPVERFCENCSQSLTSKSFSHQDLLPPHEELVEACEWFFSTYFQLGTTSIPASLIAHAQAGFLHKPTFMHTLQTSPQSLSTFLLLSMLSVSARFTPTLIQRFSTPVNAANTFAKRAQSLVGQEMLAAASLDRAQAFFLCSIWNWGSGFRDRSWIFLGIAARMASVLRLSQEESFDLGPDATVEQIINAEVSRRTWWVIFMSDNLLSSGCGRPISFDLDKVTIPLPCDEDHFTFGYNGPATVMEGTHARPRLAPQSRFPIDPQLSSEIADTSSTNANGGDRSLYGNLVIIADIWARVARGALLRSKAGPTIAPWRSDSDYVKLATELQNWESKLTNRQTWSLSNLLAYQSKSLDLGYRCIFLIMHLSHIVLRRSYLPMMARDVHASTINPPNYRSEVAPPRFWENVVHEMFAHALKVIELVKDWVPTMPFTRGSTPMMGFAIYMSGSVLSYLKRWTWLCPPLAEYSGPAIQEALTLLLELAVVWPTMAERWHSSLKDASFAFPPRHENPHRQVEGFGSAAEEDLSTDDREGMYRHKYRGSLEEAGDQEEVGLDESAIQEDAKRPRPRQPIPLPDGVPKEETSPIPHGADMLYSLATAASHIQPPAPSGGVPFTNGAPNGSVPATWVNYQEDLVTLFNKDDLSSHLEYSGDGWAF</sequence>
<evidence type="ECO:0000313" key="8">
    <source>
        <dbReference type="EMBL" id="SJL10428.1"/>
    </source>
</evidence>
<evidence type="ECO:0000256" key="6">
    <source>
        <dbReference type="SAM" id="MobiDB-lite"/>
    </source>
</evidence>
<accession>A0A284RNV8</accession>
<feature type="compositionally biased region" description="Polar residues" evidence="6">
    <location>
        <begin position="1"/>
        <end position="13"/>
    </location>
</feature>
<dbReference type="PROSITE" id="PS50048">
    <property type="entry name" value="ZN2_CY6_FUNGAL_2"/>
    <property type="match status" value="1"/>
</dbReference>
<gene>
    <name evidence="8" type="ORF">ARMOST_13814</name>
</gene>